<sequence>MHHTGSSAEKHQQQQRRNIRINPSEKASSLDAEEEVKKKNSSEREAFRARDGEWGNGNSKRLLSHTISVPALFISIMASNAWRSMLSQAVGAVRKPALSTFSRGMQTVTLIPGDGIGPEISTAVMKIFEAAKAPIKWEERNVTAIKGPGGKWMIPPDARDS</sequence>
<evidence type="ECO:0000256" key="8">
    <source>
        <dbReference type="ARBA" id="ARBA00040843"/>
    </source>
</evidence>
<keyword evidence="5" id="KW-0560">Oxidoreductase</keyword>
<protein>
    <recommendedName>
        <fullName evidence="8">Isocitrate dehydrogenase [NAD] subunit alpha, mitochondrial</fullName>
        <ecNumber evidence="3">1.1.1.41</ecNumber>
    </recommendedName>
    <alternativeName>
        <fullName evidence="10">Isocitric dehydrogenase subunit alpha</fullName>
    </alternativeName>
    <alternativeName>
        <fullName evidence="9">NAD(+)-specific ICDH subunit alpha</fullName>
    </alternativeName>
</protein>
<dbReference type="GO" id="GO:0004449">
    <property type="term" value="F:isocitrate dehydrogenase (NAD+) activity"/>
    <property type="evidence" value="ECO:0007669"/>
    <property type="project" value="UniProtKB-EC"/>
</dbReference>
<comment type="catalytic activity">
    <reaction evidence="6">
        <text>D-threo-isocitrate + NAD(+) = 2-oxoglutarate + CO2 + NADH</text>
        <dbReference type="Rhea" id="RHEA:23632"/>
        <dbReference type="ChEBI" id="CHEBI:15562"/>
        <dbReference type="ChEBI" id="CHEBI:16526"/>
        <dbReference type="ChEBI" id="CHEBI:16810"/>
        <dbReference type="ChEBI" id="CHEBI:57540"/>
        <dbReference type="ChEBI" id="CHEBI:57945"/>
        <dbReference type="EC" id="1.1.1.41"/>
    </reaction>
    <physiologicalReaction direction="left-to-right" evidence="6">
        <dbReference type="Rhea" id="RHEA:23633"/>
    </physiologicalReaction>
</comment>
<dbReference type="Pfam" id="PF00180">
    <property type="entry name" value="Iso_dh"/>
    <property type="match status" value="1"/>
</dbReference>
<evidence type="ECO:0000256" key="11">
    <source>
        <dbReference type="SAM" id="MobiDB-lite"/>
    </source>
</evidence>
<name>A0AAW0PD86_9GOBI</name>
<evidence type="ECO:0000313" key="13">
    <source>
        <dbReference type="EMBL" id="KAK7919216.1"/>
    </source>
</evidence>
<feature type="domain" description="Isopropylmalate dehydrogenase-like" evidence="12">
    <location>
        <begin position="107"/>
        <end position="159"/>
    </location>
</feature>
<comment type="caution">
    <text evidence="13">The sequence shown here is derived from an EMBL/GenBank/DDBJ whole genome shotgun (WGS) entry which is preliminary data.</text>
</comment>
<keyword evidence="4" id="KW-0816">Tricarboxylic acid cycle</keyword>
<dbReference type="Gene3D" id="3.40.718.10">
    <property type="entry name" value="Isopropylmalate Dehydrogenase"/>
    <property type="match status" value="1"/>
</dbReference>
<dbReference type="SUPFAM" id="SSF53659">
    <property type="entry name" value="Isocitrate/Isopropylmalate dehydrogenase-like"/>
    <property type="match status" value="1"/>
</dbReference>
<evidence type="ECO:0000256" key="4">
    <source>
        <dbReference type="ARBA" id="ARBA00022532"/>
    </source>
</evidence>
<feature type="region of interest" description="Disordered" evidence="11">
    <location>
        <begin position="1"/>
        <end position="59"/>
    </location>
</feature>
<dbReference type="GO" id="GO:0006102">
    <property type="term" value="P:isocitrate metabolic process"/>
    <property type="evidence" value="ECO:0007669"/>
    <property type="project" value="TreeGrafter"/>
</dbReference>
<keyword evidence="14" id="KW-1185">Reference proteome</keyword>
<evidence type="ECO:0000256" key="2">
    <source>
        <dbReference type="ARBA" id="ARBA00011525"/>
    </source>
</evidence>
<dbReference type="Proteomes" id="UP001460270">
    <property type="component" value="Unassembled WGS sequence"/>
</dbReference>
<evidence type="ECO:0000313" key="14">
    <source>
        <dbReference type="Proteomes" id="UP001460270"/>
    </source>
</evidence>
<dbReference type="InterPro" id="IPR024084">
    <property type="entry name" value="IsoPropMal-DH-like_dom"/>
</dbReference>
<evidence type="ECO:0000256" key="1">
    <source>
        <dbReference type="ARBA" id="ARBA00007769"/>
    </source>
</evidence>
<evidence type="ECO:0000256" key="9">
    <source>
        <dbReference type="ARBA" id="ARBA00042642"/>
    </source>
</evidence>
<gene>
    <name evidence="13" type="ORF">WMY93_010500</name>
</gene>
<dbReference type="PANTHER" id="PTHR11835">
    <property type="entry name" value="DECARBOXYLATING DEHYDROGENASES-ISOCITRATE, ISOPROPYLMALATE, TARTRATE"/>
    <property type="match status" value="1"/>
</dbReference>
<evidence type="ECO:0000256" key="7">
    <source>
        <dbReference type="ARBA" id="ARBA00037577"/>
    </source>
</evidence>
<feature type="compositionally biased region" description="Basic and acidic residues" evidence="11">
    <location>
        <begin position="35"/>
        <end position="53"/>
    </location>
</feature>
<dbReference type="EC" id="1.1.1.41" evidence="3"/>
<dbReference type="AlphaFoldDB" id="A0AAW0PD86"/>
<comment type="subunit">
    <text evidence="2">Heterooligomer of subunits alpha (IDH3A), beta (IDH3B), and gamma (IDH3G) in the apparent ratio of 2:1:1. The heterodimer containing one IDH3A and one IDH3B subunit and the heterodimer containing one IDH3A and one IDH3G subunit assemble into a heterotetramer (which contains two subunits of IDH3A, one of IDH3B and one of IDH3G) and further into the heterooctamer.</text>
</comment>
<evidence type="ECO:0000256" key="5">
    <source>
        <dbReference type="ARBA" id="ARBA00023002"/>
    </source>
</evidence>
<organism evidence="13 14">
    <name type="scientific">Mugilogobius chulae</name>
    <name type="common">yellowstripe goby</name>
    <dbReference type="NCBI Taxonomy" id="88201"/>
    <lineage>
        <taxon>Eukaryota</taxon>
        <taxon>Metazoa</taxon>
        <taxon>Chordata</taxon>
        <taxon>Craniata</taxon>
        <taxon>Vertebrata</taxon>
        <taxon>Euteleostomi</taxon>
        <taxon>Actinopterygii</taxon>
        <taxon>Neopterygii</taxon>
        <taxon>Teleostei</taxon>
        <taxon>Neoteleostei</taxon>
        <taxon>Acanthomorphata</taxon>
        <taxon>Gobiaria</taxon>
        <taxon>Gobiiformes</taxon>
        <taxon>Gobioidei</taxon>
        <taxon>Gobiidae</taxon>
        <taxon>Gobionellinae</taxon>
        <taxon>Mugilogobius</taxon>
    </lineage>
</organism>
<evidence type="ECO:0000256" key="10">
    <source>
        <dbReference type="ARBA" id="ARBA00042862"/>
    </source>
</evidence>
<proteinExistence type="inferred from homology"/>
<evidence type="ECO:0000259" key="12">
    <source>
        <dbReference type="Pfam" id="PF00180"/>
    </source>
</evidence>
<dbReference type="EMBL" id="JBBPFD010000007">
    <property type="protein sequence ID" value="KAK7919216.1"/>
    <property type="molecule type" value="Genomic_DNA"/>
</dbReference>
<accession>A0AAW0PD86</accession>
<dbReference type="PANTHER" id="PTHR11835:SF34">
    <property type="entry name" value="ISOCITRATE DEHYDROGENASE [NAD] SUBUNIT ALPHA, MITOCHONDRIAL"/>
    <property type="match status" value="1"/>
</dbReference>
<evidence type="ECO:0000256" key="3">
    <source>
        <dbReference type="ARBA" id="ARBA00013012"/>
    </source>
</evidence>
<dbReference type="GO" id="GO:0005739">
    <property type="term" value="C:mitochondrion"/>
    <property type="evidence" value="ECO:0007669"/>
    <property type="project" value="TreeGrafter"/>
</dbReference>
<evidence type="ECO:0000256" key="6">
    <source>
        <dbReference type="ARBA" id="ARBA00037023"/>
    </source>
</evidence>
<comment type="function">
    <text evidence="7">Catalytic subunit of the enzyme which catalyzes the decarboxylation of isocitrate (ICT) into alpha-ketoglutarate. The heterodimer composed of the alpha (IDH3A) and beta (IDH3B) subunits and the heterodimer composed of the alpha (IDH3A) and gamma (IDH3G) subunits, have considerable basal activity but the full activity of the heterotetramer (containing two subunits of IDH3A, one of IDH3B and one of IDH3G) requires the assembly and cooperative function of both heterodimers.</text>
</comment>
<dbReference type="GO" id="GO:0006099">
    <property type="term" value="P:tricarboxylic acid cycle"/>
    <property type="evidence" value="ECO:0007669"/>
    <property type="project" value="UniProtKB-KW"/>
</dbReference>
<comment type="similarity">
    <text evidence="1">Belongs to the isocitrate and isopropylmalate dehydrogenases family.</text>
</comment>
<reference evidence="14" key="1">
    <citation type="submission" date="2024-04" db="EMBL/GenBank/DDBJ databases">
        <title>Salinicola lusitanus LLJ914,a marine bacterium isolated from the Okinawa Trough.</title>
        <authorList>
            <person name="Li J."/>
        </authorList>
    </citation>
    <scope>NUCLEOTIDE SEQUENCE [LARGE SCALE GENOMIC DNA]</scope>
</reference>